<accession>A0ABX5Y3S0</accession>
<evidence type="ECO:0000259" key="1">
    <source>
        <dbReference type="Pfam" id="PF05685"/>
    </source>
</evidence>
<dbReference type="EMBL" id="CP036432">
    <property type="protein sequence ID" value="QDV87820.1"/>
    <property type="molecule type" value="Genomic_DNA"/>
</dbReference>
<dbReference type="PANTHER" id="PTHR36558">
    <property type="entry name" value="GLR1098 PROTEIN"/>
    <property type="match status" value="1"/>
</dbReference>
<dbReference type="InterPro" id="IPR008538">
    <property type="entry name" value="Uma2"/>
</dbReference>
<proteinExistence type="predicted"/>
<dbReference type="SUPFAM" id="SSF52980">
    <property type="entry name" value="Restriction endonuclease-like"/>
    <property type="match status" value="1"/>
</dbReference>
<name>A0ABX5Y3S0_9BACT</name>
<sequence>MSAAAKYLPSYTLEDYQRWEGDWELWNGIPISMSPSPFGKHQMVLVNLVSELRLALRSVNCDATALCEIDWIIADDTVVRPDALVVCGPPPNGHVRTTPAIVAEILSPATADRDRTHKKSLYQQAGVGIYLILDPEAESVEAFRLTAKEFENLDASIEWSFSLCDCCSITLDPTTFFKR</sequence>
<dbReference type="RefSeq" id="WP_145219712.1">
    <property type="nucleotide sequence ID" value="NZ_CP036432.1"/>
</dbReference>
<dbReference type="Pfam" id="PF05685">
    <property type="entry name" value="Uma2"/>
    <property type="match status" value="1"/>
</dbReference>
<protein>
    <recommendedName>
        <fullName evidence="1">Putative restriction endonuclease domain-containing protein</fullName>
    </recommendedName>
</protein>
<organism evidence="2 3">
    <name type="scientific">Stieleria magnilauensis</name>
    <dbReference type="NCBI Taxonomy" id="2527963"/>
    <lineage>
        <taxon>Bacteria</taxon>
        <taxon>Pseudomonadati</taxon>
        <taxon>Planctomycetota</taxon>
        <taxon>Planctomycetia</taxon>
        <taxon>Pirellulales</taxon>
        <taxon>Pirellulaceae</taxon>
        <taxon>Stieleria</taxon>
    </lineage>
</organism>
<keyword evidence="3" id="KW-1185">Reference proteome</keyword>
<dbReference type="PANTHER" id="PTHR36558:SF1">
    <property type="entry name" value="RESTRICTION ENDONUCLEASE DOMAIN-CONTAINING PROTEIN-RELATED"/>
    <property type="match status" value="1"/>
</dbReference>
<evidence type="ECO:0000313" key="2">
    <source>
        <dbReference type="EMBL" id="QDV87820.1"/>
    </source>
</evidence>
<dbReference type="CDD" id="cd06260">
    <property type="entry name" value="DUF820-like"/>
    <property type="match status" value="1"/>
</dbReference>
<dbReference type="Proteomes" id="UP000318081">
    <property type="component" value="Chromosome"/>
</dbReference>
<feature type="domain" description="Putative restriction endonuclease" evidence="1">
    <location>
        <begin position="13"/>
        <end position="155"/>
    </location>
</feature>
<gene>
    <name evidence="2" type="ORF">TBK1r_68520</name>
</gene>
<reference evidence="2 3" key="1">
    <citation type="submission" date="2019-02" db="EMBL/GenBank/DDBJ databases">
        <title>Deep-cultivation of Planctomycetes and their phenomic and genomic characterization uncovers novel biology.</title>
        <authorList>
            <person name="Wiegand S."/>
            <person name="Jogler M."/>
            <person name="Boedeker C."/>
            <person name="Pinto D."/>
            <person name="Vollmers J."/>
            <person name="Rivas-Marin E."/>
            <person name="Kohn T."/>
            <person name="Peeters S.H."/>
            <person name="Heuer A."/>
            <person name="Rast P."/>
            <person name="Oberbeckmann S."/>
            <person name="Bunk B."/>
            <person name="Jeske O."/>
            <person name="Meyerdierks A."/>
            <person name="Storesund J.E."/>
            <person name="Kallscheuer N."/>
            <person name="Luecker S."/>
            <person name="Lage O.M."/>
            <person name="Pohl T."/>
            <person name="Merkel B.J."/>
            <person name="Hornburger P."/>
            <person name="Mueller R.-W."/>
            <person name="Bruemmer F."/>
            <person name="Labrenz M."/>
            <person name="Spormann A.M."/>
            <person name="Op den Camp H."/>
            <person name="Overmann J."/>
            <person name="Amann R."/>
            <person name="Jetten M.S.M."/>
            <person name="Mascher T."/>
            <person name="Medema M.H."/>
            <person name="Devos D.P."/>
            <person name="Kaster A.-K."/>
            <person name="Ovreas L."/>
            <person name="Rohde M."/>
            <person name="Galperin M.Y."/>
            <person name="Jogler C."/>
        </authorList>
    </citation>
    <scope>NUCLEOTIDE SEQUENCE [LARGE SCALE GENOMIC DNA]</scope>
    <source>
        <strain evidence="2 3">TBK1r</strain>
    </source>
</reference>
<evidence type="ECO:0000313" key="3">
    <source>
        <dbReference type="Proteomes" id="UP000318081"/>
    </source>
</evidence>
<dbReference type="InterPro" id="IPR012296">
    <property type="entry name" value="Nuclease_put_TT1808"/>
</dbReference>
<dbReference type="Gene3D" id="3.90.1570.10">
    <property type="entry name" value="tt1808, chain A"/>
    <property type="match status" value="1"/>
</dbReference>
<dbReference type="InterPro" id="IPR011335">
    <property type="entry name" value="Restrct_endonuc-II-like"/>
</dbReference>